<dbReference type="PRINTS" id="PR01607">
    <property type="entry name" value="APYRASEFAMLY"/>
</dbReference>
<organism evidence="5 6">
    <name type="scientific">Gordonibacter urolithinfaciens</name>
    <dbReference type="NCBI Taxonomy" id="1335613"/>
    <lineage>
        <taxon>Bacteria</taxon>
        <taxon>Bacillati</taxon>
        <taxon>Actinomycetota</taxon>
        <taxon>Coriobacteriia</taxon>
        <taxon>Eggerthellales</taxon>
        <taxon>Eggerthellaceae</taxon>
        <taxon>Gordonibacter</taxon>
    </lineage>
</organism>
<dbReference type="InterPro" id="IPR038765">
    <property type="entry name" value="Papain-like_cys_pep_sf"/>
</dbReference>
<dbReference type="GO" id="GO:0009166">
    <property type="term" value="P:nucleotide catabolic process"/>
    <property type="evidence" value="ECO:0007669"/>
    <property type="project" value="InterPro"/>
</dbReference>
<keyword evidence="6" id="KW-1185">Reference proteome</keyword>
<accession>A0A6N8ILP2</accession>
<feature type="transmembrane region" description="Helical" evidence="3">
    <location>
        <begin position="1154"/>
        <end position="1179"/>
    </location>
</feature>
<evidence type="ECO:0000313" key="5">
    <source>
        <dbReference type="EMBL" id="MVN16310.1"/>
    </source>
</evidence>
<dbReference type="PANTHER" id="PTHR11575:SF24">
    <property type="entry name" value="5'-NUCLEOTIDASE"/>
    <property type="match status" value="1"/>
</dbReference>
<dbReference type="InterPro" id="IPR040528">
    <property type="entry name" value="Lectin-like"/>
</dbReference>
<dbReference type="Gene3D" id="3.60.21.10">
    <property type="match status" value="1"/>
</dbReference>
<dbReference type="PANTHER" id="PTHR11575">
    <property type="entry name" value="5'-NUCLEOTIDASE-RELATED"/>
    <property type="match status" value="1"/>
</dbReference>
<feature type="domain" description="Peptidase C1A papain C-terminal" evidence="4">
    <location>
        <begin position="122"/>
        <end position="395"/>
    </location>
</feature>
<feature type="region of interest" description="Disordered" evidence="2">
    <location>
        <begin position="1129"/>
        <end position="1149"/>
    </location>
</feature>
<evidence type="ECO:0000259" key="4">
    <source>
        <dbReference type="SMART" id="SM00645"/>
    </source>
</evidence>
<dbReference type="Gene3D" id="3.90.70.10">
    <property type="entry name" value="Cysteine proteinases"/>
    <property type="match status" value="1"/>
</dbReference>
<dbReference type="GO" id="GO:0006508">
    <property type="term" value="P:proteolysis"/>
    <property type="evidence" value="ECO:0007669"/>
    <property type="project" value="InterPro"/>
</dbReference>
<dbReference type="SUPFAM" id="SSF55816">
    <property type="entry name" value="5'-nucleotidase (syn. UDP-sugar hydrolase), C-terminal domain"/>
    <property type="match status" value="1"/>
</dbReference>
<gene>
    <name evidence="5" type="ORF">GO738_13335</name>
</gene>
<dbReference type="AlphaFoldDB" id="A0A6N8ILP2"/>
<dbReference type="InterPro" id="IPR029052">
    <property type="entry name" value="Metallo-depent_PP-like"/>
</dbReference>
<name>A0A6N8ILP2_9ACTN</name>
<keyword evidence="1" id="KW-0732">Signal</keyword>
<dbReference type="InterPro" id="IPR000668">
    <property type="entry name" value="Peptidase_C1A_C"/>
</dbReference>
<protein>
    <recommendedName>
        <fullName evidence="4">Peptidase C1A papain C-terminal domain-containing protein</fullName>
    </recommendedName>
</protein>
<dbReference type="Pfam" id="PF18560">
    <property type="entry name" value="Lectin_like"/>
    <property type="match status" value="1"/>
</dbReference>
<dbReference type="SUPFAM" id="SSF54001">
    <property type="entry name" value="Cysteine proteinases"/>
    <property type="match status" value="1"/>
</dbReference>
<evidence type="ECO:0000256" key="3">
    <source>
        <dbReference type="SAM" id="Phobius"/>
    </source>
</evidence>
<keyword evidence="3" id="KW-0812">Transmembrane</keyword>
<dbReference type="Proteomes" id="UP000468327">
    <property type="component" value="Unassembled WGS sequence"/>
</dbReference>
<keyword evidence="3" id="KW-0472">Membrane</keyword>
<dbReference type="GO" id="GO:0008234">
    <property type="term" value="F:cysteine-type peptidase activity"/>
    <property type="evidence" value="ECO:0007669"/>
    <property type="project" value="InterPro"/>
</dbReference>
<dbReference type="InterPro" id="IPR036907">
    <property type="entry name" value="5'-Nucleotdase_C_sf"/>
</dbReference>
<dbReference type="SUPFAM" id="SSF56300">
    <property type="entry name" value="Metallo-dependent phosphatases"/>
    <property type="match status" value="1"/>
</dbReference>
<dbReference type="CDD" id="cd02619">
    <property type="entry name" value="Peptidase_C1"/>
    <property type="match status" value="1"/>
</dbReference>
<comment type="caution">
    <text evidence="5">The sequence shown here is derived from an EMBL/GenBank/DDBJ whole genome shotgun (WGS) entry which is preliminary data.</text>
</comment>
<dbReference type="Pfam" id="PF02872">
    <property type="entry name" value="5_nucleotid_C"/>
    <property type="match status" value="1"/>
</dbReference>
<evidence type="ECO:0000256" key="1">
    <source>
        <dbReference type="ARBA" id="ARBA00022729"/>
    </source>
</evidence>
<dbReference type="Gene3D" id="3.90.780.10">
    <property type="entry name" value="5'-Nucleotidase, C-terminal domain"/>
    <property type="match status" value="1"/>
</dbReference>
<evidence type="ECO:0000313" key="6">
    <source>
        <dbReference type="Proteomes" id="UP000468327"/>
    </source>
</evidence>
<dbReference type="Pfam" id="PF00112">
    <property type="entry name" value="Peptidase_C1"/>
    <property type="match status" value="1"/>
</dbReference>
<proteinExistence type="predicted"/>
<dbReference type="InterPro" id="IPR008334">
    <property type="entry name" value="5'-Nucleotdase_C"/>
</dbReference>
<dbReference type="SMART" id="SM00645">
    <property type="entry name" value="Pept_C1"/>
    <property type="match status" value="1"/>
</dbReference>
<dbReference type="EMBL" id="WPOC01000028">
    <property type="protein sequence ID" value="MVN16310.1"/>
    <property type="molecule type" value="Genomic_DNA"/>
</dbReference>
<dbReference type="InterPro" id="IPR006179">
    <property type="entry name" value="5_nucleotidase/apyrase"/>
</dbReference>
<evidence type="ECO:0000256" key="2">
    <source>
        <dbReference type="SAM" id="MobiDB-lite"/>
    </source>
</evidence>
<sequence length="1196" mass="127505">MPRARRRKRSRPHASRTASPTFLKAGLPCRIGATLSLREGMPMITPPKSLLARLGRIGRAALALAFACALMPLIAHAKPATSTKHPAGTVMQTERGPEFVPFDGSAYNPNAGVTLLSDPHALPEKFDLRDVNGSSFVTSVKDQGDYSDCWAFSTLASMESGLLMRGNAADVDLAERHLAWFTYNGVDDDADDSNWAAGDTFLADGGKNAFENGGNRSKSAATLMRWYGVINEKAAPHQAEAGMGAPDAAMRTRSDVHAQNVYFLPEPNVFTYDAATGAYGYNHDATAVDAIKACLMERGAVGIAYNSMLQFDGSPYWNDAESARYSDLPLLLGQPAAQLTDHLVTIVGWDDAFSRDNLPQGKQIPPEGNGAWVVKNSWGTDSGNEGYFYLSYYDTTYCNPTFFDAEDATYAAESTEHVYDGIYQYDGAGMGDGWWYSSTPMQFANVFEARGFETVSAVSALVNEAGSTIDLAVYKNPSAIVTETGRLDPASGELMWSTTQALDYAGYRTFELGNAAFEVEPGDTFSVVSSIRFSDGTYQISAECDDGSYDVAYTECAPGQSYYTDEPTGIDNWYDLALDDMGGEGASDDFWFNNATLKAYTVQTPERAFAILHTNDVHCGVDETFDKEGNATSIGYAGLSAIKKETEAAFGAGNVALVDAGDAVQGKPIGTLSEGSYLVDIMNQVSYDVAVPGNHEFDYGMDRLRYLVNRSNAAYTSCNFDNLSAGKTEFAPYVMEAYGPTKVAYVGITTPETLTASNPAHFKDADGNLAYGFCQDETGQELYDCVQQTVDDARAAGADYVVALAHLGERGVAAQWRASTVIANTSGIDVVIDGHSHEQYERRVANEDGEEVVLAQTGTQLQTCGKIVIDPATDTISAELVKPPVTQDAGTAAFIKGIEDELGKTLDAVVARSEVKLRAYEDDGFTWAVRTRETNLGDLVADAFRAELGADIGLANGGGIRSDVAPGEVTYGDAIAVLPFANALCMVEATGQAIVDALEMGVRNLPEPSGSFLQTSGLSFEVRTDVPSPVKLDAEGAFAGADGPRRVQNVRVNGQPIDLGATYTVASITYLLRDGGDGFSMFEDANVLVAEQGLDYEALISFIQNDLGGVVAADSTYANENGAGRITVKGGADPAPLPAPKPGDAQKLAPTGDAAATTAVLCAAALSALACVCGSGLAARRRERVENPARLRENLR</sequence>
<dbReference type="InterPro" id="IPR004843">
    <property type="entry name" value="Calcineurin-like_PHP"/>
</dbReference>
<reference evidence="5 6" key="1">
    <citation type="submission" date="2019-11" db="EMBL/GenBank/DDBJ databases">
        <title>Whole genome shotgun sequencing (WGS) data from Adlercreutzia equolifaciens ResAG-91, Eggerthella lenta MRI-F36, MRI-F37, MRI-F40, ResAG-49, ResAG-88, ResAG-121, ResAG-145, and Gordonibacter sp. ResAG-5, ResAG-26, ResAG-43, ResAG-50, ResAG-59.</title>
        <authorList>
            <person name="Stoll D.A."/>
            <person name="Danylec N."/>
            <person name="Franz C.M.A.P."/>
            <person name="Huch M."/>
        </authorList>
    </citation>
    <scope>NUCLEOTIDE SEQUENCE [LARGE SCALE GENOMIC DNA]</scope>
    <source>
        <strain evidence="5 6">ResAG-59</strain>
    </source>
</reference>
<dbReference type="Pfam" id="PF00149">
    <property type="entry name" value="Metallophos"/>
    <property type="match status" value="1"/>
</dbReference>
<keyword evidence="3" id="KW-1133">Transmembrane helix</keyword>